<evidence type="ECO:0000259" key="8">
    <source>
        <dbReference type="Pfam" id="PF14008"/>
    </source>
</evidence>
<reference evidence="11" key="3">
    <citation type="submission" date="2016-03" db="UniProtKB">
        <authorList>
            <consortium name="EnsemblProtists"/>
        </authorList>
    </citation>
    <scope>IDENTIFICATION</scope>
</reference>
<gene>
    <name evidence="10" type="ORF">GUITHDRAFT_165854</name>
</gene>
<evidence type="ECO:0000313" key="12">
    <source>
        <dbReference type="Proteomes" id="UP000011087"/>
    </source>
</evidence>
<dbReference type="InterPro" id="IPR039331">
    <property type="entry name" value="PAPs-like"/>
</dbReference>
<dbReference type="EC" id="3.1.3.2" evidence="4"/>
<dbReference type="SUPFAM" id="SSF56300">
    <property type="entry name" value="Metallo-dependent phosphatases"/>
    <property type="match status" value="1"/>
</dbReference>
<feature type="domain" description="Calcineurin-like phosphoesterase" evidence="7">
    <location>
        <begin position="191"/>
        <end position="407"/>
    </location>
</feature>
<evidence type="ECO:0000313" key="10">
    <source>
        <dbReference type="EMBL" id="EKX35981.1"/>
    </source>
</evidence>
<dbReference type="GO" id="GO:0046872">
    <property type="term" value="F:metal ion binding"/>
    <property type="evidence" value="ECO:0007669"/>
    <property type="project" value="InterPro"/>
</dbReference>
<dbReference type="STRING" id="905079.L1IIC8"/>
<dbReference type="InterPro" id="IPR004843">
    <property type="entry name" value="Calcineurin-like_PHP"/>
</dbReference>
<evidence type="ECO:0000256" key="3">
    <source>
        <dbReference type="ARBA" id="ARBA00023180"/>
    </source>
</evidence>
<dbReference type="HOGENOM" id="CLU_013387_0_2_1"/>
<feature type="transmembrane region" description="Helical" evidence="6">
    <location>
        <begin position="523"/>
        <end position="541"/>
    </location>
</feature>
<dbReference type="Proteomes" id="UP000011087">
    <property type="component" value="Unassembled WGS sequence"/>
</dbReference>
<keyword evidence="12" id="KW-1185">Reference proteome</keyword>
<reference evidence="10 12" key="1">
    <citation type="journal article" date="2012" name="Nature">
        <title>Algal genomes reveal evolutionary mosaicism and the fate of nucleomorphs.</title>
        <authorList>
            <consortium name="DOE Joint Genome Institute"/>
            <person name="Curtis B.A."/>
            <person name="Tanifuji G."/>
            <person name="Burki F."/>
            <person name="Gruber A."/>
            <person name="Irimia M."/>
            <person name="Maruyama S."/>
            <person name="Arias M.C."/>
            <person name="Ball S.G."/>
            <person name="Gile G.H."/>
            <person name="Hirakawa Y."/>
            <person name="Hopkins J.F."/>
            <person name="Kuo A."/>
            <person name="Rensing S.A."/>
            <person name="Schmutz J."/>
            <person name="Symeonidi A."/>
            <person name="Elias M."/>
            <person name="Eveleigh R.J."/>
            <person name="Herman E.K."/>
            <person name="Klute M.J."/>
            <person name="Nakayama T."/>
            <person name="Obornik M."/>
            <person name="Reyes-Prieto A."/>
            <person name="Armbrust E.V."/>
            <person name="Aves S.J."/>
            <person name="Beiko R.G."/>
            <person name="Coutinho P."/>
            <person name="Dacks J.B."/>
            <person name="Durnford D.G."/>
            <person name="Fast N.M."/>
            <person name="Green B.R."/>
            <person name="Grisdale C.J."/>
            <person name="Hempel F."/>
            <person name="Henrissat B."/>
            <person name="Hoppner M.P."/>
            <person name="Ishida K."/>
            <person name="Kim E."/>
            <person name="Koreny L."/>
            <person name="Kroth P.G."/>
            <person name="Liu Y."/>
            <person name="Malik S.B."/>
            <person name="Maier U.G."/>
            <person name="McRose D."/>
            <person name="Mock T."/>
            <person name="Neilson J.A."/>
            <person name="Onodera N.T."/>
            <person name="Poole A.M."/>
            <person name="Pritham E.J."/>
            <person name="Richards T.A."/>
            <person name="Rocap G."/>
            <person name="Roy S.W."/>
            <person name="Sarai C."/>
            <person name="Schaack S."/>
            <person name="Shirato S."/>
            <person name="Slamovits C.H."/>
            <person name="Spencer D.F."/>
            <person name="Suzuki S."/>
            <person name="Worden A.Z."/>
            <person name="Zauner S."/>
            <person name="Barry K."/>
            <person name="Bell C."/>
            <person name="Bharti A.K."/>
            <person name="Crow J.A."/>
            <person name="Grimwood J."/>
            <person name="Kramer R."/>
            <person name="Lindquist E."/>
            <person name="Lucas S."/>
            <person name="Salamov A."/>
            <person name="McFadden G.I."/>
            <person name="Lane C.E."/>
            <person name="Keeling P.J."/>
            <person name="Gray M.W."/>
            <person name="Grigoriev I.V."/>
            <person name="Archibald J.M."/>
        </authorList>
    </citation>
    <scope>NUCLEOTIDE SEQUENCE</scope>
    <source>
        <strain evidence="10 12">CCMP2712</strain>
    </source>
</reference>
<dbReference type="InterPro" id="IPR008963">
    <property type="entry name" value="Purple_acid_Pase-like_N"/>
</dbReference>
<dbReference type="InterPro" id="IPR025733">
    <property type="entry name" value="PAPs_C"/>
</dbReference>
<dbReference type="Gene3D" id="2.60.40.380">
    <property type="entry name" value="Purple acid phosphatase-like, N-terminal"/>
    <property type="match status" value="1"/>
</dbReference>
<dbReference type="OrthoDB" id="45007at2759"/>
<keyword evidence="6" id="KW-0472">Membrane</keyword>
<feature type="chain" id="PRO_5008451363" description="Purple acid phosphatase" evidence="4">
    <location>
        <begin position="25"/>
        <end position="589"/>
    </location>
</feature>
<reference evidence="12" key="2">
    <citation type="submission" date="2012-11" db="EMBL/GenBank/DDBJ databases">
        <authorList>
            <person name="Kuo A."/>
            <person name="Curtis B.A."/>
            <person name="Tanifuji G."/>
            <person name="Burki F."/>
            <person name="Gruber A."/>
            <person name="Irimia M."/>
            <person name="Maruyama S."/>
            <person name="Arias M.C."/>
            <person name="Ball S.G."/>
            <person name="Gile G.H."/>
            <person name="Hirakawa Y."/>
            <person name="Hopkins J.F."/>
            <person name="Rensing S.A."/>
            <person name="Schmutz J."/>
            <person name="Symeonidi A."/>
            <person name="Elias M."/>
            <person name="Eveleigh R.J."/>
            <person name="Herman E.K."/>
            <person name="Klute M.J."/>
            <person name="Nakayama T."/>
            <person name="Obornik M."/>
            <person name="Reyes-Prieto A."/>
            <person name="Armbrust E.V."/>
            <person name="Aves S.J."/>
            <person name="Beiko R.G."/>
            <person name="Coutinho P."/>
            <person name="Dacks J.B."/>
            <person name="Durnford D.G."/>
            <person name="Fast N.M."/>
            <person name="Green B.R."/>
            <person name="Grisdale C."/>
            <person name="Hempe F."/>
            <person name="Henrissat B."/>
            <person name="Hoppner M.P."/>
            <person name="Ishida K.-I."/>
            <person name="Kim E."/>
            <person name="Koreny L."/>
            <person name="Kroth P.G."/>
            <person name="Liu Y."/>
            <person name="Malik S.-B."/>
            <person name="Maier U.G."/>
            <person name="McRose D."/>
            <person name="Mock T."/>
            <person name="Neilson J.A."/>
            <person name="Onodera N.T."/>
            <person name="Poole A.M."/>
            <person name="Pritham E.J."/>
            <person name="Richards T.A."/>
            <person name="Rocap G."/>
            <person name="Roy S.W."/>
            <person name="Sarai C."/>
            <person name="Schaack S."/>
            <person name="Shirato S."/>
            <person name="Slamovits C.H."/>
            <person name="Spencer D.F."/>
            <person name="Suzuki S."/>
            <person name="Worden A.Z."/>
            <person name="Zauner S."/>
            <person name="Barry K."/>
            <person name="Bell C."/>
            <person name="Bharti A.K."/>
            <person name="Crow J.A."/>
            <person name="Grimwood J."/>
            <person name="Kramer R."/>
            <person name="Lindquist E."/>
            <person name="Lucas S."/>
            <person name="Salamov A."/>
            <person name="McFadden G.I."/>
            <person name="Lane C.E."/>
            <person name="Keeling P.J."/>
            <person name="Gray M.W."/>
            <person name="Grigoriev I.V."/>
            <person name="Archibald J.M."/>
        </authorList>
    </citation>
    <scope>NUCLEOTIDE SEQUENCE</scope>
    <source>
        <strain evidence="12">CCMP2712</strain>
    </source>
</reference>
<evidence type="ECO:0000256" key="2">
    <source>
        <dbReference type="ARBA" id="ARBA00022801"/>
    </source>
</evidence>
<dbReference type="PANTHER" id="PTHR22953">
    <property type="entry name" value="ACID PHOSPHATASE RELATED"/>
    <property type="match status" value="1"/>
</dbReference>
<dbReference type="Pfam" id="PF16656">
    <property type="entry name" value="Pur_ac_phosph_N"/>
    <property type="match status" value="1"/>
</dbReference>
<dbReference type="AlphaFoldDB" id="L1IIC8"/>
<dbReference type="InterPro" id="IPR015914">
    <property type="entry name" value="PAPs_N"/>
</dbReference>
<dbReference type="EMBL" id="JH993081">
    <property type="protein sequence ID" value="EKX35981.1"/>
    <property type="molecule type" value="Genomic_DNA"/>
</dbReference>
<feature type="region of interest" description="Disordered" evidence="5">
    <location>
        <begin position="494"/>
        <end position="520"/>
    </location>
</feature>
<evidence type="ECO:0000259" key="9">
    <source>
        <dbReference type="Pfam" id="PF16656"/>
    </source>
</evidence>
<evidence type="ECO:0000256" key="1">
    <source>
        <dbReference type="ARBA" id="ARBA00022729"/>
    </source>
</evidence>
<proteinExistence type="inferred from homology"/>
<dbReference type="InterPro" id="IPR041792">
    <property type="entry name" value="MPP_PAP"/>
</dbReference>
<dbReference type="SUPFAM" id="SSF49363">
    <property type="entry name" value="Purple acid phosphatase, N-terminal domain"/>
    <property type="match status" value="1"/>
</dbReference>
<accession>L1IIC8</accession>
<comment type="similarity">
    <text evidence="4">Belongs to the metallophosphoesterase superfamily. Purple acid phosphatase family.</text>
</comment>
<evidence type="ECO:0000259" key="7">
    <source>
        <dbReference type="Pfam" id="PF00149"/>
    </source>
</evidence>
<dbReference type="KEGG" id="gtt:GUITHDRAFT_165854"/>
<evidence type="ECO:0000256" key="4">
    <source>
        <dbReference type="RuleBase" id="RU361203"/>
    </source>
</evidence>
<keyword evidence="2 4" id="KW-0378">Hydrolase</keyword>
<evidence type="ECO:0000313" key="11">
    <source>
        <dbReference type="EnsemblProtists" id="EKX35981"/>
    </source>
</evidence>
<feature type="compositionally biased region" description="Polar residues" evidence="5">
    <location>
        <begin position="495"/>
        <end position="509"/>
    </location>
</feature>
<dbReference type="OMA" id="VEHMARN"/>
<name>L1IIC8_GUITC</name>
<dbReference type="GO" id="GO:0003993">
    <property type="term" value="F:acid phosphatase activity"/>
    <property type="evidence" value="ECO:0007669"/>
    <property type="project" value="UniProtKB-EC"/>
</dbReference>
<keyword evidence="1 4" id="KW-0732">Signal</keyword>
<comment type="catalytic activity">
    <reaction evidence="4">
        <text>a phosphate monoester + H2O = an alcohol + phosphate</text>
        <dbReference type="Rhea" id="RHEA:15017"/>
        <dbReference type="ChEBI" id="CHEBI:15377"/>
        <dbReference type="ChEBI" id="CHEBI:30879"/>
        <dbReference type="ChEBI" id="CHEBI:43474"/>
        <dbReference type="ChEBI" id="CHEBI:67140"/>
        <dbReference type="EC" id="3.1.3.2"/>
    </reaction>
</comment>
<evidence type="ECO:0000256" key="6">
    <source>
        <dbReference type="SAM" id="Phobius"/>
    </source>
</evidence>
<keyword evidence="6" id="KW-0812">Transmembrane</keyword>
<dbReference type="Pfam" id="PF14008">
    <property type="entry name" value="Metallophos_C"/>
    <property type="match status" value="1"/>
</dbReference>
<feature type="signal peptide" evidence="4">
    <location>
        <begin position="1"/>
        <end position="24"/>
    </location>
</feature>
<keyword evidence="3" id="KW-0325">Glycoprotein</keyword>
<feature type="domain" description="Purple acid phosphatase C-terminal" evidence="8">
    <location>
        <begin position="423"/>
        <end position="477"/>
    </location>
</feature>
<feature type="domain" description="Purple acid phosphatase N-terminal" evidence="9">
    <location>
        <begin position="49"/>
        <end position="164"/>
    </location>
</feature>
<dbReference type="Pfam" id="PF00149">
    <property type="entry name" value="Metallophos"/>
    <property type="match status" value="1"/>
</dbReference>
<evidence type="ECO:0000256" key="5">
    <source>
        <dbReference type="SAM" id="MobiDB-lite"/>
    </source>
</evidence>
<feature type="region of interest" description="Disordered" evidence="5">
    <location>
        <begin position="569"/>
        <end position="589"/>
    </location>
</feature>
<organism evidence="10">
    <name type="scientific">Guillardia theta (strain CCMP2712)</name>
    <name type="common">Cryptophyte</name>
    <dbReference type="NCBI Taxonomy" id="905079"/>
    <lineage>
        <taxon>Eukaryota</taxon>
        <taxon>Cryptophyceae</taxon>
        <taxon>Pyrenomonadales</taxon>
        <taxon>Geminigeraceae</taxon>
        <taxon>Guillardia</taxon>
    </lineage>
</organism>
<dbReference type="Gene3D" id="3.60.21.10">
    <property type="match status" value="1"/>
</dbReference>
<dbReference type="EnsemblProtists" id="EKX35981">
    <property type="protein sequence ID" value="EKX35981"/>
    <property type="gene ID" value="GUITHDRAFT_165854"/>
</dbReference>
<dbReference type="InterPro" id="IPR029052">
    <property type="entry name" value="Metallo-depent_PP-like"/>
</dbReference>
<sequence length="589" mass="65080">MRPSSPPRSLLHFVLGVAVVAAAAERIPCREEPLPPLVACPQGQSCPFEQVHISIGRWQAGAGWEMTVTWTSQALAAGQVPSVRVSERKETLTAPSGCVADFVGETTNYTYTSSGGPFYSPSTKFYVSPSIHHVVIGKLRPSKFYHYQVGVKQRKAIAAGNDQYRDTVFRFRTPPAPGQAPSAQLTGSEVMKIVVIGDLGQTIHSQHTMEKVESSLRASENSYAMSWIIGDLPYADGDGHRWDPWGRMMEPASASLPLMVLPGNHEIELDAQTAETFTAYRHRFRMPSQLPERTGPARGNDILYEGGASFYSFELGLVHFVCLNTYNTRGAMHDVSSDVQRKWLEEDLKAVDRRKTPFVVVGMHAPFYNSNRNHQGEAETELMKSWAEQILNRYSVDVVFAGHVHSYERNWGVATGGKLSSSAPSYINVGDGGNHEGLYDDWLPQPPYSAYRNGKFFGHGELSVFNASHMRWTWIPNPKQGEQEEDSVWIVRPVSSGSKQQQQQDTILTSGEEGRNPPSPMSAALPLTLLGFVLGAFAYVISKRVTREERGGGSSYEVSSAPLLKQSPADIEVKAESSSTRLMHDHTYA</sequence>
<dbReference type="eggNOG" id="KOG1378">
    <property type="taxonomic scope" value="Eukaryota"/>
</dbReference>
<protein>
    <recommendedName>
        <fullName evidence="4">Purple acid phosphatase</fullName>
        <ecNumber evidence="4">3.1.3.2</ecNumber>
    </recommendedName>
</protein>
<keyword evidence="6" id="KW-1133">Transmembrane helix</keyword>
<dbReference type="GeneID" id="17292688"/>
<dbReference type="RefSeq" id="XP_005822961.1">
    <property type="nucleotide sequence ID" value="XM_005822904.1"/>
</dbReference>
<dbReference type="PANTHER" id="PTHR22953:SF153">
    <property type="entry name" value="PURPLE ACID PHOSPHATASE"/>
    <property type="match status" value="1"/>
</dbReference>
<dbReference type="PaxDb" id="55529-EKX35981"/>
<dbReference type="CDD" id="cd00839">
    <property type="entry name" value="MPP_PAPs"/>
    <property type="match status" value="1"/>
</dbReference>